<dbReference type="EMBL" id="UINC01001175">
    <property type="protein sequence ID" value="SUZ73309.1"/>
    <property type="molecule type" value="Genomic_DNA"/>
</dbReference>
<evidence type="ECO:0000313" key="4">
    <source>
        <dbReference type="EMBL" id="SUZ73309.1"/>
    </source>
</evidence>
<feature type="domain" description="Smf/DprA SLOG" evidence="2">
    <location>
        <begin position="2"/>
        <end position="50"/>
    </location>
</feature>
<dbReference type="InterPro" id="IPR003488">
    <property type="entry name" value="DprA"/>
</dbReference>
<name>A0A381Q4R2_9ZZZZ</name>
<feature type="domain" description="DprA winged helix" evidence="3">
    <location>
        <begin position="67"/>
        <end position="120"/>
    </location>
</feature>
<evidence type="ECO:0000259" key="2">
    <source>
        <dbReference type="Pfam" id="PF02481"/>
    </source>
</evidence>
<protein>
    <submittedName>
        <fullName evidence="4">Uncharacterized protein</fullName>
    </submittedName>
</protein>
<sequence length="125" mass="13801">MLTALDAVDQNRDVFAIPGRVVDKQSVGTNRLIRNGAVPVATGEEIIQAINPKLFNPLQRVQKKLSVELSEAEQKIMENLGSDPVHIDQLANQMEMEITSLLQQLLSLELKNAVQQVGGKQFVRA</sequence>
<organism evidence="4">
    <name type="scientific">marine metagenome</name>
    <dbReference type="NCBI Taxonomy" id="408172"/>
    <lineage>
        <taxon>unclassified sequences</taxon>
        <taxon>metagenomes</taxon>
        <taxon>ecological metagenomes</taxon>
    </lineage>
</organism>
<dbReference type="Gene3D" id="3.40.50.450">
    <property type="match status" value="1"/>
</dbReference>
<dbReference type="Gene3D" id="1.10.10.10">
    <property type="entry name" value="Winged helix-like DNA-binding domain superfamily/Winged helix DNA-binding domain"/>
    <property type="match status" value="1"/>
</dbReference>
<dbReference type="Pfam" id="PF02481">
    <property type="entry name" value="DNA_processg_A"/>
    <property type="match status" value="1"/>
</dbReference>
<evidence type="ECO:0000259" key="3">
    <source>
        <dbReference type="Pfam" id="PF17782"/>
    </source>
</evidence>
<dbReference type="AlphaFoldDB" id="A0A381Q4R2"/>
<dbReference type="PANTHER" id="PTHR43022">
    <property type="entry name" value="PROTEIN SMF"/>
    <property type="match status" value="1"/>
</dbReference>
<dbReference type="GO" id="GO:0009294">
    <property type="term" value="P:DNA-mediated transformation"/>
    <property type="evidence" value="ECO:0007669"/>
    <property type="project" value="InterPro"/>
</dbReference>
<dbReference type="InterPro" id="IPR057666">
    <property type="entry name" value="DrpA_SLOG"/>
</dbReference>
<comment type="similarity">
    <text evidence="1">Belongs to the DprA/Smf family.</text>
</comment>
<dbReference type="InterPro" id="IPR041614">
    <property type="entry name" value="DprA_WH"/>
</dbReference>
<dbReference type="Pfam" id="PF17782">
    <property type="entry name" value="WHD_DprA"/>
    <property type="match status" value="1"/>
</dbReference>
<dbReference type="PANTHER" id="PTHR43022:SF1">
    <property type="entry name" value="PROTEIN SMF"/>
    <property type="match status" value="1"/>
</dbReference>
<gene>
    <name evidence="4" type="ORF">METZ01_LOCUS26163</name>
</gene>
<evidence type="ECO:0000256" key="1">
    <source>
        <dbReference type="ARBA" id="ARBA00006525"/>
    </source>
</evidence>
<accession>A0A381Q4R2</accession>
<dbReference type="InterPro" id="IPR036388">
    <property type="entry name" value="WH-like_DNA-bd_sf"/>
</dbReference>
<proteinExistence type="inferred from homology"/>
<reference evidence="4" key="1">
    <citation type="submission" date="2018-05" db="EMBL/GenBank/DDBJ databases">
        <authorList>
            <person name="Lanie J.A."/>
            <person name="Ng W.-L."/>
            <person name="Kazmierczak K.M."/>
            <person name="Andrzejewski T.M."/>
            <person name="Davidsen T.M."/>
            <person name="Wayne K.J."/>
            <person name="Tettelin H."/>
            <person name="Glass J.I."/>
            <person name="Rusch D."/>
            <person name="Podicherti R."/>
            <person name="Tsui H.-C.T."/>
            <person name="Winkler M.E."/>
        </authorList>
    </citation>
    <scope>NUCLEOTIDE SEQUENCE</scope>
</reference>